<comment type="caution">
    <text evidence="2">The sequence shown here is derived from an EMBL/GenBank/DDBJ whole genome shotgun (WGS) entry which is preliminary data.</text>
</comment>
<proteinExistence type="predicted"/>
<reference evidence="3" key="1">
    <citation type="journal article" date="2019" name="Int. J. Syst. Evol. Microbiol.">
        <title>The Global Catalogue of Microorganisms (GCM) 10K type strain sequencing project: providing services to taxonomists for standard genome sequencing and annotation.</title>
        <authorList>
            <consortium name="The Broad Institute Genomics Platform"/>
            <consortium name="The Broad Institute Genome Sequencing Center for Infectious Disease"/>
            <person name="Wu L."/>
            <person name="Ma J."/>
        </authorList>
    </citation>
    <scope>NUCLEOTIDE SEQUENCE [LARGE SCALE GENOMIC DNA]</scope>
    <source>
        <strain evidence="3">CECT 8531</strain>
    </source>
</reference>
<sequence length="40" mass="4427">MKKGWTPESSQPLYSNLILPVAAAMMAASVRISFFDHAFL</sequence>
<keyword evidence="1" id="KW-0812">Transmembrane</keyword>
<protein>
    <submittedName>
        <fullName evidence="2">Uncharacterized protein</fullName>
    </submittedName>
</protein>
<name>A0ABV8RG84_9SPHN</name>
<keyword evidence="1" id="KW-1133">Transmembrane helix</keyword>
<gene>
    <name evidence="2" type="ORF">ACFOWX_03580</name>
</gene>
<organism evidence="2 3">
    <name type="scientific">Sphingorhabdus arenilitoris</name>
    <dbReference type="NCBI Taxonomy" id="1490041"/>
    <lineage>
        <taxon>Bacteria</taxon>
        <taxon>Pseudomonadati</taxon>
        <taxon>Pseudomonadota</taxon>
        <taxon>Alphaproteobacteria</taxon>
        <taxon>Sphingomonadales</taxon>
        <taxon>Sphingomonadaceae</taxon>
        <taxon>Sphingorhabdus</taxon>
    </lineage>
</organism>
<dbReference type="Proteomes" id="UP001595887">
    <property type="component" value="Unassembled WGS sequence"/>
</dbReference>
<accession>A0ABV8RG84</accession>
<evidence type="ECO:0000256" key="1">
    <source>
        <dbReference type="SAM" id="Phobius"/>
    </source>
</evidence>
<keyword evidence="3" id="KW-1185">Reference proteome</keyword>
<evidence type="ECO:0000313" key="2">
    <source>
        <dbReference type="EMBL" id="MFC4291490.1"/>
    </source>
</evidence>
<evidence type="ECO:0000313" key="3">
    <source>
        <dbReference type="Proteomes" id="UP001595887"/>
    </source>
</evidence>
<dbReference type="EMBL" id="JBHSDH010000012">
    <property type="protein sequence ID" value="MFC4291490.1"/>
    <property type="molecule type" value="Genomic_DNA"/>
</dbReference>
<keyword evidence="1" id="KW-0472">Membrane</keyword>
<feature type="transmembrane region" description="Helical" evidence="1">
    <location>
        <begin position="12"/>
        <end position="34"/>
    </location>
</feature>
<dbReference type="RefSeq" id="WP_381421376.1">
    <property type="nucleotide sequence ID" value="NZ_JBHSDH010000012.1"/>
</dbReference>